<keyword evidence="4" id="KW-1185">Reference proteome</keyword>
<gene>
    <name evidence="3" type="ORF">EV662_10127</name>
</gene>
<keyword evidence="3" id="KW-0255">Endonuclease</keyword>
<dbReference type="AlphaFoldDB" id="A0A4R2Q7F3"/>
<feature type="region of interest" description="Disordered" evidence="1">
    <location>
        <begin position="77"/>
        <end position="120"/>
    </location>
</feature>
<dbReference type="Proteomes" id="UP000294835">
    <property type="component" value="Unassembled WGS sequence"/>
</dbReference>
<dbReference type="GO" id="GO:0008270">
    <property type="term" value="F:zinc ion binding"/>
    <property type="evidence" value="ECO:0007669"/>
    <property type="project" value="InterPro"/>
</dbReference>
<dbReference type="GO" id="GO:0004519">
    <property type="term" value="F:endonuclease activity"/>
    <property type="evidence" value="ECO:0007669"/>
    <property type="project" value="UniProtKB-KW"/>
</dbReference>
<feature type="domain" description="HNH" evidence="2">
    <location>
        <begin position="61"/>
        <end position="94"/>
    </location>
</feature>
<dbReference type="RefSeq" id="WP_132460110.1">
    <property type="nucleotide sequence ID" value="NZ_SLXP01000001.1"/>
</dbReference>
<dbReference type="OrthoDB" id="5292295at2"/>
<dbReference type="Gene3D" id="1.10.30.50">
    <property type="match status" value="1"/>
</dbReference>
<proteinExistence type="predicted"/>
<name>A0A4R2Q7F3_9RHOB</name>
<accession>A0A4R2Q7F3</accession>
<keyword evidence="3" id="KW-0378">Hydrolase</keyword>
<organism evidence="3 4">
    <name type="scientific">Rhodovulum marinum</name>
    <dbReference type="NCBI Taxonomy" id="320662"/>
    <lineage>
        <taxon>Bacteria</taxon>
        <taxon>Pseudomonadati</taxon>
        <taxon>Pseudomonadota</taxon>
        <taxon>Alphaproteobacteria</taxon>
        <taxon>Rhodobacterales</taxon>
        <taxon>Paracoccaceae</taxon>
        <taxon>Rhodovulum</taxon>
    </lineage>
</organism>
<dbReference type="CDD" id="cd00085">
    <property type="entry name" value="HNHc"/>
    <property type="match status" value="1"/>
</dbReference>
<dbReference type="EMBL" id="SLXP01000001">
    <property type="protein sequence ID" value="TCP43944.1"/>
    <property type="molecule type" value="Genomic_DNA"/>
</dbReference>
<dbReference type="GO" id="GO:0003676">
    <property type="term" value="F:nucleic acid binding"/>
    <property type="evidence" value="ECO:0007669"/>
    <property type="project" value="InterPro"/>
</dbReference>
<evidence type="ECO:0000313" key="3">
    <source>
        <dbReference type="EMBL" id="TCP43944.1"/>
    </source>
</evidence>
<evidence type="ECO:0000259" key="2">
    <source>
        <dbReference type="Pfam" id="PF01844"/>
    </source>
</evidence>
<protein>
    <submittedName>
        <fullName evidence="3">HNH endonuclease</fullName>
    </submittedName>
</protein>
<evidence type="ECO:0000256" key="1">
    <source>
        <dbReference type="SAM" id="MobiDB-lite"/>
    </source>
</evidence>
<evidence type="ECO:0000313" key="4">
    <source>
        <dbReference type="Proteomes" id="UP000294835"/>
    </source>
</evidence>
<dbReference type="InterPro" id="IPR002711">
    <property type="entry name" value="HNH"/>
</dbReference>
<dbReference type="InterPro" id="IPR003615">
    <property type="entry name" value="HNH_nuc"/>
</dbReference>
<sequence>MASDPRPWRRLYKTAAWRRLSTAQKEREPLCRLCLKRGFANDGSLTSAGAPQSNPRRRHVVADHIVPHKGDEALFYDPDNLQTLCPDDHDRNKQREEVKGFSEERGADGWPLDPRHPANR</sequence>
<reference evidence="3 4" key="1">
    <citation type="submission" date="2019-03" db="EMBL/GenBank/DDBJ databases">
        <title>Genomic Encyclopedia of Type Strains, Phase IV (KMG-IV): sequencing the most valuable type-strain genomes for metagenomic binning, comparative biology and taxonomic classification.</title>
        <authorList>
            <person name="Goeker M."/>
        </authorList>
    </citation>
    <scope>NUCLEOTIDE SEQUENCE [LARGE SCALE GENOMIC DNA]</scope>
    <source>
        <strain evidence="3 4">DSM 18063</strain>
    </source>
</reference>
<keyword evidence="3" id="KW-0540">Nuclease</keyword>
<comment type="caution">
    <text evidence="3">The sequence shown here is derived from an EMBL/GenBank/DDBJ whole genome shotgun (WGS) entry which is preliminary data.</text>
</comment>
<feature type="compositionally biased region" description="Basic and acidic residues" evidence="1">
    <location>
        <begin position="86"/>
        <end position="120"/>
    </location>
</feature>
<dbReference type="Pfam" id="PF01844">
    <property type="entry name" value="HNH"/>
    <property type="match status" value="1"/>
</dbReference>